<feature type="transmembrane region" description="Helical" evidence="2">
    <location>
        <begin position="470"/>
        <end position="487"/>
    </location>
</feature>
<evidence type="ECO:0000256" key="2">
    <source>
        <dbReference type="SAM" id="Phobius"/>
    </source>
</evidence>
<dbReference type="EMBL" id="SSSN01000002">
    <property type="protein sequence ID" value="THG36075.1"/>
    <property type="molecule type" value="Genomic_DNA"/>
</dbReference>
<dbReference type="AlphaFoldDB" id="A0A4S4G107"/>
<dbReference type="Pfam" id="PF13641">
    <property type="entry name" value="Glyco_tranf_2_3"/>
    <property type="match status" value="1"/>
</dbReference>
<feature type="region of interest" description="Disordered" evidence="1">
    <location>
        <begin position="979"/>
        <end position="1044"/>
    </location>
</feature>
<keyword evidence="4" id="KW-1185">Reference proteome</keyword>
<feature type="transmembrane region" description="Helical" evidence="2">
    <location>
        <begin position="552"/>
        <end position="572"/>
    </location>
</feature>
<keyword evidence="2" id="KW-0812">Transmembrane</keyword>
<feature type="transmembrane region" description="Helical" evidence="2">
    <location>
        <begin position="908"/>
        <end position="930"/>
    </location>
</feature>
<protein>
    <submittedName>
        <fullName evidence="3">Glycosyltransferase</fullName>
    </submittedName>
</protein>
<feature type="transmembrane region" description="Helical" evidence="2">
    <location>
        <begin position="522"/>
        <end position="545"/>
    </location>
</feature>
<evidence type="ECO:0000313" key="4">
    <source>
        <dbReference type="Proteomes" id="UP000307380"/>
    </source>
</evidence>
<dbReference type="PANTHER" id="PTHR43685">
    <property type="entry name" value="GLYCOSYLTRANSFERASE"/>
    <property type="match status" value="1"/>
</dbReference>
<feature type="transmembrane region" description="Helical" evidence="2">
    <location>
        <begin position="629"/>
        <end position="648"/>
    </location>
</feature>
<gene>
    <name evidence="3" type="ORF">E6C70_00580</name>
</gene>
<dbReference type="SUPFAM" id="SSF53448">
    <property type="entry name" value="Nucleotide-diphospho-sugar transferases"/>
    <property type="match status" value="1"/>
</dbReference>
<dbReference type="InterPro" id="IPR029044">
    <property type="entry name" value="Nucleotide-diphossugar_trans"/>
</dbReference>
<dbReference type="Proteomes" id="UP000307380">
    <property type="component" value="Unassembled WGS sequence"/>
</dbReference>
<feature type="compositionally biased region" description="Acidic residues" evidence="1">
    <location>
        <begin position="1020"/>
        <end position="1044"/>
    </location>
</feature>
<organism evidence="3 4">
    <name type="scientific">Orlajensenia flava</name>
    <dbReference type="NCBI Taxonomy" id="2565934"/>
    <lineage>
        <taxon>Bacteria</taxon>
        <taxon>Bacillati</taxon>
        <taxon>Actinomycetota</taxon>
        <taxon>Actinomycetes</taxon>
        <taxon>Micrococcales</taxon>
        <taxon>Microbacteriaceae</taxon>
        <taxon>Orlajensenia</taxon>
    </lineage>
</organism>
<reference evidence="3 4" key="1">
    <citation type="submission" date="2019-04" db="EMBL/GenBank/DDBJ databases">
        <authorList>
            <person name="Jiang L."/>
        </authorList>
    </citation>
    <scope>NUCLEOTIDE SEQUENCE [LARGE SCALE GENOMIC DNA]</scope>
    <source>
        <strain evidence="3 4">YIM 131861</strain>
    </source>
</reference>
<feature type="transmembrane region" description="Helical" evidence="2">
    <location>
        <begin position="438"/>
        <end position="458"/>
    </location>
</feature>
<dbReference type="InterPro" id="IPR050834">
    <property type="entry name" value="Glycosyltransf_2"/>
</dbReference>
<keyword evidence="2" id="KW-0472">Membrane</keyword>
<dbReference type="OrthoDB" id="3734530at2"/>
<keyword evidence="3" id="KW-0808">Transferase</keyword>
<feature type="transmembrane region" description="Helical" evidence="2">
    <location>
        <begin position="655"/>
        <end position="678"/>
    </location>
</feature>
<evidence type="ECO:0000313" key="3">
    <source>
        <dbReference type="EMBL" id="THG36075.1"/>
    </source>
</evidence>
<feature type="transmembrane region" description="Helical" evidence="2">
    <location>
        <begin position="714"/>
        <end position="736"/>
    </location>
</feature>
<name>A0A4S4G107_9MICO</name>
<dbReference type="GO" id="GO:0016740">
    <property type="term" value="F:transferase activity"/>
    <property type="evidence" value="ECO:0007669"/>
    <property type="project" value="UniProtKB-KW"/>
</dbReference>
<feature type="transmembrane region" description="Helical" evidence="2">
    <location>
        <begin position="494"/>
        <end position="510"/>
    </location>
</feature>
<feature type="transmembrane region" description="Helical" evidence="2">
    <location>
        <begin position="364"/>
        <end position="390"/>
    </location>
</feature>
<evidence type="ECO:0000256" key="1">
    <source>
        <dbReference type="SAM" id="MobiDB-lite"/>
    </source>
</evidence>
<dbReference type="PANTHER" id="PTHR43685:SF3">
    <property type="entry name" value="SLR2126 PROTEIN"/>
    <property type="match status" value="1"/>
</dbReference>
<feature type="compositionally biased region" description="Low complexity" evidence="1">
    <location>
        <begin position="1002"/>
        <end position="1014"/>
    </location>
</feature>
<comment type="caution">
    <text evidence="3">The sequence shown here is derived from an EMBL/GenBank/DDBJ whole genome shotgun (WGS) entry which is preliminary data.</text>
</comment>
<feature type="transmembrane region" description="Helical" evidence="2">
    <location>
        <begin position="684"/>
        <end position="707"/>
    </location>
</feature>
<keyword evidence="2" id="KW-1133">Transmembrane helix</keyword>
<feature type="transmembrane region" description="Helical" evidence="2">
    <location>
        <begin position="410"/>
        <end position="431"/>
    </location>
</feature>
<accession>A0A4S4G107</accession>
<sequence length="1044" mass="108195">MSSRVTAIVVARNGAEHLPRTLAALAAQTHAPDAIIAVDCASTDGSAELLAAIGPTHLVSAGEELAFGTAVEAAVRVTEPPTTDGELLWLLAQDSAPAPDALAALVAALETAPSVAVVGPKVMDWDDDHTMRSFGASMSQYGAAVPIVADELDQGQRDVLSDVMAVAPAGMLVRHRVWETLGGFDAALPVADDALDFCVRTRLAGYRVSLVPAARVTTAGDGVAGPPTSNRGRVRRRRARLERGAQLHRRFAYAPALALPVHWLSLLPLAVARAVIALLGKQPGLILGEFAAAFRTMFSGIRTGTARRSIARTRTIKWAALAPLRVSPAEMRRRRALLREARVARARGARNEVGFFTTGGAWTVLGAAVLGLAILVPLFGAAFLGGGGISPLSATPAALWQNVAYGWRDIGVGFVGAADPFAAVLAVLGSLTFWAPSLVLLVLWFAALPLAALGAWFAATRITERGSLRAVAAVLWMLAPPFLSALADGRPAALIAHLLLPWLVFAAFAAPRSWSAAATSSLLFAAVVACSPSLAVPLIVAWVVLLVTSGRGIFRVIGIPIPAIVLVLPLVWNQLARGAWLALIADPGIPQPAPPASVWQLLLGFPSGRFGGWDTAIGWLPFDGVTPQLLVPILLAPLAILAIVGMLLRRFRVAAFSLGLALLGFATAFATTLIAVASTGDQVVPVWAGSALSVYWLGIIGAVVAGLGGISRLALLPAIAAVVLFAIAVTPLALAIPRHEAQVTAGSTRSLPAFVTAAASTDARAGTLTIIPQPDGGIRADLERGAGTTLDDQSTLASTDQSLSGEQRDLATLAGNLASRSGLDASADLDDRRIRFILLAPTATMPGAKATAEATTTARRAAASLDQNNLLVPVGRTEYGTLWRVDTDEKKAATATIPPHAGDWFGDVSLLVIAIVFGIALLLSIPTGVGREVPAGSRRRGIVVPASPVEESLVAGDPHESSGDDIVQPEGETALVVATPDPAPPLAPPATEVRDEADAPDEVVVVDGSGTAVVEHPDPTDPEPVDEPDATLAEDTEKGDDDGR</sequence>
<dbReference type="RefSeq" id="WP_136421252.1">
    <property type="nucleotide sequence ID" value="NZ_SSSN01000002.1"/>
</dbReference>
<dbReference type="Gene3D" id="3.90.550.10">
    <property type="entry name" value="Spore Coat Polysaccharide Biosynthesis Protein SpsA, Chain A"/>
    <property type="match status" value="1"/>
</dbReference>
<proteinExistence type="predicted"/>